<reference evidence="1 2" key="1">
    <citation type="submission" date="2016-10" db="EMBL/GenBank/DDBJ databases">
        <authorList>
            <person name="de Groot N.N."/>
        </authorList>
    </citation>
    <scope>NUCLEOTIDE SEQUENCE [LARGE SCALE GENOMIC DNA]</scope>
    <source>
        <strain evidence="1 2">CGMCC 1.7031</strain>
    </source>
</reference>
<gene>
    <name evidence="1" type="ORF">SAMN02927903_01896</name>
</gene>
<accession>A0A1G5HNB6</accession>
<evidence type="ECO:0000313" key="2">
    <source>
        <dbReference type="Proteomes" id="UP000199354"/>
    </source>
</evidence>
<evidence type="ECO:0008006" key="3">
    <source>
        <dbReference type="Google" id="ProtNLM"/>
    </source>
</evidence>
<dbReference type="STRING" id="490189.SAMN02927903_01896"/>
<dbReference type="EMBL" id="FMVF01000008">
    <property type="protein sequence ID" value="SCY64528.1"/>
    <property type="molecule type" value="Genomic_DNA"/>
</dbReference>
<name>A0A1G5HNB6_9FLAO</name>
<dbReference type="Proteomes" id="UP000199354">
    <property type="component" value="Unassembled WGS sequence"/>
</dbReference>
<keyword evidence="2" id="KW-1185">Reference proteome</keyword>
<sequence length="124" mass="13953">MGMKRIIVFVVLVLGVVFAALVALTYRNTEIPRSECVLAKGIVSDISTGGVNDIVFELESKQHVFYINRGVEHGFDVEALEKQLLAEEVTIYYADGWTPFAPFGSKAKHIREIRNGNWIVYSEF</sequence>
<proteinExistence type="predicted"/>
<evidence type="ECO:0000313" key="1">
    <source>
        <dbReference type="EMBL" id="SCY64528.1"/>
    </source>
</evidence>
<dbReference type="AlphaFoldDB" id="A0A1G5HNB6"/>
<organism evidence="1 2">
    <name type="scientific">Flavobacterium caeni</name>
    <dbReference type="NCBI Taxonomy" id="490189"/>
    <lineage>
        <taxon>Bacteria</taxon>
        <taxon>Pseudomonadati</taxon>
        <taxon>Bacteroidota</taxon>
        <taxon>Flavobacteriia</taxon>
        <taxon>Flavobacteriales</taxon>
        <taxon>Flavobacteriaceae</taxon>
        <taxon>Flavobacterium</taxon>
    </lineage>
</organism>
<protein>
    <recommendedName>
        <fullName evidence="3">DUF3221 domain-containing protein</fullName>
    </recommendedName>
</protein>